<reference evidence="4 5" key="1">
    <citation type="journal article" date="2015" name="Genome Announc.">
        <title>Draft Genome Sequence of Clostridium tyrobutyricum Strain DIVETGP, Isolated from Cow's Milk for Grana Padano Production.</title>
        <authorList>
            <person name="Soggiu A."/>
            <person name="Piras C."/>
            <person name="Gaiarsa S."/>
            <person name="Sassera D."/>
            <person name="Roncada P."/>
            <person name="Bendixen E."/>
            <person name="Brasca M."/>
            <person name="Bonizzi L."/>
        </authorList>
    </citation>
    <scope>NUCLEOTIDE SEQUENCE [LARGE SCALE GENOMIC DNA]</scope>
    <source>
        <strain evidence="4 5">DIVETGP</strain>
    </source>
</reference>
<evidence type="ECO:0000259" key="3">
    <source>
        <dbReference type="SMART" id="SM00047"/>
    </source>
</evidence>
<dbReference type="InterPro" id="IPR014755">
    <property type="entry name" value="Cu-Rt/internalin_Ig-like"/>
</dbReference>
<evidence type="ECO:0000313" key="4">
    <source>
        <dbReference type="EMBL" id="CDL90247.1"/>
    </source>
</evidence>
<keyword evidence="4" id="KW-0378">Hydrolase</keyword>
<feature type="signal peptide" evidence="2">
    <location>
        <begin position="1"/>
        <end position="27"/>
    </location>
</feature>
<proteinExistence type="predicted"/>
<organism evidence="4 5">
    <name type="scientific">Clostridium tyrobutyricum DIVETGP</name>
    <dbReference type="NCBI Taxonomy" id="1408889"/>
    <lineage>
        <taxon>Bacteria</taxon>
        <taxon>Bacillati</taxon>
        <taxon>Bacillota</taxon>
        <taxon>Clostridia</taxon>
        <taxon>Eubacteriales</taxon>
        <taxon>Clostridiaceae</taxon>
        <taxon>Clostridium</taxon>
    </lineage>
</organism>
<feature type="domain" description="Mannosyl-glycoprotein endo-beta-N-acetylglucosamidase-like" evidence="3">
    <location>
        <begin position="334"/>
        <end position="491"/>
    </location>
</feature>
<dbReference type="Gene3D" id="1.10.530.10">
    <property type="match status" value="1"/>
</dbReference>
<accession>W6NE44</accession>
<dbReference type="Gene3D" id="2.60.40.1220">
    <property type="match status" value="1"/>
</dbReference>
<dbReference type="Pfam" id="PF01832">
    <property type="entry name" value="Glucosaminidase"/>
    <property type="match status" value="1"/>
</dbReference>
<feature type="chain" id="PRO_5004878913" evidence="2">
    <location>
        <begin position="28"/>
        <end position="497"/>
    </location>
</feature>
<dbReference type="Proteomes" id="UP000019482">
    <property type="component" value="Unassembled WGS sequence"/>
</dbReference>
<dbReference type="OrthoDB" id="9816557at2"/>
<dbReference type="RefSeq" id="WP_017895667.1">
    <property type="nucleotide sequence ID" value="NZ_CBXI010000004.1"/>
</dbReference>
<dbReference type="InterPro" id="IPR002901">
    <property type="entry name" value="MGlyc_endo_b_GlcNAc-like_dom"/>
</dbReference>
<dbReference type="AlphaFoldDB" id="W6NE44"/>
<evidence type="ECO:0000256" key="2">
    <source>
        <dbReference type="SAM" id="SignalP"/>
    </source>
</evidence>
<sequence>MNRKLRTLILVAVISFTSFQFKTTVSAYSGTKNSVDVNKEWSVKFNKTLESDTVNSSNIIVKDASGNSIPVAITLSQDKYTVFISPQTSGYIPGAQYTVNISKGVKDSAGIPLSEAGTLKFTLVNKYSDGTSYLGLPVINSNTFQHMPLLSSQKQGFILNSTAGQNVKYRIFVAQDNPYSDGAFQEITQNYVSPVNGVVTANKALDSGTNGQKYKAIIYVRRAGVSTGAHRDMNTDYDNYYIDYFRCVDSSSISNVKYTNYDTSLSYGVNKQLAWESYPNEGPYFSKTASFTNLASANQIKYYMNPSNFLDSYGKYQFLKLSYEDGISVDDLNNFLANKGIFKGHGQDFINAAKANNISVSYLVSHAMLETGLGTSYLSSGQAKYNGKVVYNFFGIGAVDSDPNGEGSKKAYEEGWFTPQLAISGGAQWLSKSYINNANYKQDTIYKMRWNPADPGQHQYATDISWSYNQISNIINMINMAPSLYQTVYFDIPKYAQ</sequence>
<evidence type="ECO:0000313" key="5">
    <source>
        <dbReference type="Proteomes" id="UP000019482"/>
    </source>
</evidence>
<dbReference type="EMBL" id="CBXI010000004">
    <property type="protein sequence ID" value="CDL90247.1"/>
    <property type="molecule type" value="Genomic_DNA"/>
</dbReference>
<gene>
    <name evidence="4" type="ORF">CTDIVETGP_0317</name>
</gene>
<dbReference type="GO" id="GO:0008745">
    <property type="term" value="F:N-acetylmuramoyl-L-alanine amidase activity"/>
    <property type="evidence" value="ECO:0007669"/>
    <property type="project" value="UniProtKB-EC"/>
</dbReference>
<comment type="caution">
    <text evidence="4">The sequence shown here is derived from an EMBL/GenBank/DDBJ whole genome shotgun (WGS) entry which is preliminary data.</text>
</comment>
<dbReference type="GeneID" id="29420587"/>
<protein>
    <submittedName>
        <fullName evidence="4">Bifunctional autolysin Atl / N-acetylmuramoyl-L-alanine amidase / endo-beta-N-acetylglucosaminidase</fullName>
        <ecNumber evidence="4">3.5.1.28</ecNumber>
    </submittedName>
</protein>
<dbReference type="SMART" id="SM00047">
    <property type="entry name" value="LYZ2"/>
    <property type="match status" value="1"/>
</dbReference>
<dbReference type="EC" id="3.5.1.28" evidence="4"/>
<keyword evidence="5" id="KW-1185">Reference proteome</keyword>
<keyword evidence="1 2" id="KW-0732">Signal</keyword>
<dbReference type="GO" id="GO:0004040">
    <property type="term" value="F:amidase activity"/>
    <property type="evidence" value="ECO:0007669"/>
    <property type="project" value="InterPro"/>
</dbReference>
<name>W6NE44_CLOTY</name>
<dbReference type="Pfam" id="PF13205">
    <property type="entry name" value="Big_5"/>
    <property type="match status" value="1"/>
</dbReference>
<dbReference type="InterPro" id="IPR032812">
    <property type="entry name" value="SbsA_Ig"/>
</dbReference>
<evidence type="ECO:0000256" key="1">
    <source>
        <dbReference type="ARBA" id="ARBA00022729"/>
    </source>
</evidence>